<feature type="compositionally biased region" description="Low complexity" evidence="5">
    <location>
        <begin position="78"/>
        <end position="97"/>
    </location>
</feature>
<dbReference type="Gene3D" id="3.40.50.300">
    <property type="entry name" value="P-loop containing nucleotide triphosphate hydrolases"/>
    <property type="match status" value="2"/>
</dbReference>
<evidence type="ECO:0000313" key="9">
    <source>
        <dbReference type="Proteomes" id="UP001189429"/>
    </source>
</evidence>
<dbReference type="SMART" id="SM00487">
    <property type="entry name" value="DEXDc"/>
    <property type="match status" value="1"/>
</dbReference>
<keyword evidence="4" id="KW-0067">ATP-binding</keyword>
<proteinExistence type="predicted"/>
<name>A0ABN9VSC1_9DINO</name>
<keyword evidence="3" id="KW-0347">Helicase</keyword>
<evidence type="ECO:0000313" key="8">
    <source>
        <dbReference type="EMBL" id="CAK0876355.1"/>
    </source>
</evidence>
<accession>A0ABN9VSC1</accession>
<feature type="domain" description="Helicase C-terminal" evidence="7">
    <location>
        <begin position="518"/>
        <end position="702"/>
    </location>
</feature>
<comment type="caution">
    <text evidence="8">The sequence shown here is derived from an EMBL/GenBank/DDBJ whole genome shotgun (WGS) entry which is preliminary data.</text>
</comment>
<feature type="compositionally biased region" description="Pro residues" evidence="5">
    <location>
        <begin position="39"/>
        <end position="49"/>
    </location>
</feature>
<dbReference type="SUPFAM" id="SSF52540">
    <property type="entry name" value="P-loop containing nucleoside triphosphate hydrolases"/>
    <property type="match status" value="2"/>
</dbReference>
<dbReference type="InterPro" id="IPR001650">
    <property type="entry name" value="Helicase_C-like"/>
</dbReference>
<feature type="non-terminal residue" evidence="8">
    <location>
        <position position="717"/>
    </location>
</feature>
<dbReference type="Proteomes" id="UP001189429">
    <property type="component" value="Unassembled WGS sequence"/>
</dbReference>
<dbReference type="InterPro" id="IPR027417">
    <property type="entry name" value="P-loop_NTPase"/>
</dbReference>
<evidence type="ECO:0000256" key="3">
    <source>
        <dbReference type="ARBA" id="ARBA00022806"/>
    </source>
</evidence>
<feature type="compositionally biased region" description="Low complexity" evidence="5">
    <location>
        <begin position="21"/>
        <end position="33"/>
    </location>
</feature>
<dbReference type="PANTHER" id="PTHR47959">
    <property type="entry name" value="ATP-DEPENDENT RNA HELICASE RHLE-RELATED"/>
    <property type="match status" value="1"/>
</dbReference>
<evidence type="ECO:0000256" key="1">
    <source>
        <dbReference type="ARBA" id="ARBA00022741"/>
    </source>
</evidence>
<organism evidence="8 9">
    <name type="scientific">Prorocentrum cordatum</name>
    <dbReference type="NCBI Taxonomy" id="2364126"/>
    <lineage>
        <taxon>Eukaryota</taxon>
        <taxon>Sar</taxon>
        <taxon>Alveolata</taxon>
        <taxon>Dinophyceae</taxon>
        <taxon>Prorocentrales</taxon>
        <taxon>Prorocentraceae</taxon>
        <taxon>Prorocentrum</taxon>
    </lineage>
</organism>
<dbReference type="InterPro" id="IPR014001">
    <property type="entry name" value="Helicase_ATP-bd"/>
</dbReference>
<gene>
    <name evidence="8" type="ORF">PCOR1329_LOCUS60771</name>
</gene>
<dbReference type="PANTHER" id="PTHR47959:SF1">
    <property type="entry name" value="ATP-DEPENDENT RNA HELICASE DBPA"/>
    <property type="match status" value="1"/>
</dbReference>
<feature type="non-terminal residue" evidence="8">
    <location>
        <position position="1"/>
    </location>
</feature>
<evidence type="ECO:0000256" key="2">
    <source>
        <dbReference type="ARBA" id="ARBA00022801"/>
    </source>
</evidence>
<keyword evidence="2" id="KW-0378">Hydrolase</keyword>
<evidence type="ECO:0000259" key="7">
    <source>
        <dbReference type="PROSITE" id="PS51194"/>
    </source>
</evidence>
<dbReference type="Pfam" id="PF00271">
    <property type="entry name" value="Helicase_C"/>
    <property type="match status" value="1"/>
</dbReference>
<dbReference type="EMBL" id="CAUYUJ010017619">
    <property type="protein sequence ID" value="CAK0876355.1"/>
    <property type="molecule type" value="Genomic_DNA"/>
</dbReference>
<evidence type="ECO:0000256" key="4">
    <source>
        <dbReference type="ARBA" id="ARBA00022840"/>
    </source>
</evidence>
<dbReference type="SMART" id="SM00490">
    <property type="entry name" value="HELICc"/>
    <property type="match status" value="1"/>
</dbReference>
<keyword evidence="1" id="KW-0547">Nucleotide-binding</keyword>
<protein>
    <recommendedName>
        <fullName evidence="10">RNA helicase</fullName>
    </recommendedName>
</protein>
<dbReference type="PROSITE" id="PS51192">
    <property type="entry name" value="HELICASE_ATP_BIND_1"/>
    <property type="match status" value="1"/>
</dbReference>
<dbReference type="InterPro" id="IPR011545">
    <property type="entry name" value="DEAD/DEAH_box_helicase_dom"/>
</dbReference>
<feature type="region of interest" description="Disordered" evidence="5">
    <location>
        <begin position="1"/>
        <end position="97"/>
    </location>
</feature>
<sequence>SLLDQVQACQAASHLHRDSHAQPPIEAAAAPRPAGGGRSPPPRPPPPMPSRLAVASPGALLRTPRPHGDAGAGGGSGRRAPAARPSRVPAAASQQGAGALLGGSAVVGTLATARRWRRRAPRRGGARSARGRVACTAVAAPLAKTRPRGEDTDGAEDEEDELDELDELDEFDAWKSRQKQYPLWVGINDTMVDFGGLQIPACLMTALEERGIVHPSQVQCSVMSRIASGEQVVIDAPTGYGKTLAVLLPLMARLQPTMHKGIQALVVVPTPELALQFGRELRWLFSVLGGEEQMCWFNPAVPTDMGMHVLTSGKGVYPAMRKDNAIWVTTPGVLNKEFRLLRGTDGEVRLPSPRWEEALQYYLASNLHMVVLDEIDLLVAPKPRTRGDAPPPELPEFRSPCERLLGEVMDQVRTRYRNHPVQIIGASASANSWMVYDMLERLAKAKWRKKRDAARRVMPSFVQCAVDTASPEPASEQEEPSRPAKRGAPLGICHAVARLDVDQTSLLEDTFNVGRLELMVNIVDKLKGSIMVLIPRQIKLDGVLNILREAGHEHAAKFKVKVGLGLDDVAAAFDFGRKNPGVAEPEAEAIKYEACRDRDFTETLDMGDMMHEAAENGEPLLLVAQDHTMRGVHVPNVDYVVLVRMPKDVNSYLHLSGRTGRAGRGGTVVTIADDLGDRERMVLFERDAANVKFVEWNVDEGTPGDVFLPADEALEAR</sequence>
<evidence type="ECO:0000259" key="6">
    <source>
        <dbReference type="PROSITE" id="PS51192"/>
    </source>
</evidence>
<evidence type="ECO:0000256" key="5">
    <source>
        <dbReference type="SAM" id="MobiDB-lite"/>
    </source>
</evidence>
<keyword evidence="9" id="KW-1185">Reference proteome</keyword>
<dbReference type="InterPro" id="IPR050079">
    <property type="entry name" value="DEAD_box_RNA_helicase"/>
</dbReference>
<evidence type="ECO:0008006" key="10">
    <source>
        <dbReference type="Google" id="ProtNLM"/>
    </source>
</evidence>
<dbReference type="PROSITE" id="PS51194">
    <property type="entry name" value="HELICASE_CTER"/>
    <property type="match status" value="1"/>
</dbReference>
<feature type="region of interest" description="Disordered" evidence="5">
    <location>
        <begin position="468"/>
        <end position="487"/>
    </location>
</feature>
<feature type="domain" description="Helicase ATP-binding" evidence="6">
    <location>
        <begin position="223"/>
        <end position="448"/>
    </location>
</feature>
<reference evidence="8" key="1">
    <citation type="submission" date="2023-10" db="EMBL/GenBank/DDBJ databases">
        <authorList>
            <person name="Chen Y."/>
            <person name="Shah S."/>
            <person name="Dougan E. K."/>
            <person name="Thang M."/>
            <person name="Chan C."/>
        </authorList>
    </citation>
    <scope>NUCLEOTIDE SEQUENCE [LARGE SCALE GENOMIC DNA]</scope>
</reference>
<dbReference type="Pfam" id="PF00270">
    <property type="entry name" value="DEAD"/>
    <property type="match status" value="1"/>
</dbReference>